<evidence type="ECO:0000313" key="2">
    <source>
        <dbReference type="EMBL" id="MEB3428973.1"/>
    </source>
</evidence>
<evidence type="ECO:0000256" key="1">
    <source>
        <dbReference type="HAMAP-Rule" id="MF_00800"/>
    </source>
</evidence>
<dbReference type="Gene3D" id="3.40.50.10360">
    <property type="entry name" value="Hypothetical protein TT1679"/>
    <property type="match status" value="1"/>
</dbReference>
<dbReference type="SUPFAM" id="SSF110710">
    <property type="entry name" value="TTHA0583/YokD-like"/>
    <property type="match status" value="1"/>
</dbReference>
<dbReference type="RefSeq" id="WP_324619062.1">
    <property type="nucleotide sequence ID" value="NZ_JAYKOT010000003.1"/>
</dbReference>
<evidence type="ECO:0000313" key="3">
    <source>
        <dbReference type="Proteomes" id="UP001357733"/>
    </source>
</evidence>
<dbReference type="InterPro" id="IPR006340">
    <property type="entry name" value="DUF436"/>
</dbReference>
<dbReference type="NCBIfam" id="TIGR01440">
    <property type="entry name" value="TIGR01440 family protein"/>
    <property type="match status" value="1"/>
</dbReference>
<gene>
    <name evidence="2" type="ORF">VLK81_02850</name>
</gene>
<sequence length="142" mass="15895">MLEKIRNDVREALVELLDISNLKKNDIFVLGGSTSEVLGFHIGKHSSEEVGEVIIDEIYNILSKRGIFLAVQGCEHINRALTVPREILNFYDLEEVSVVPSLHAGGSLSMNYYKILEDPILVEHIVAKAGMDIGDTFYRYAC</sequence>
<comment type="similarity">
    <text evidence="1">Belongs to the UPF0340 family.</text>
</comment>
<comment type="caution">
    <text evidence="2">The sequence shown here is derived from an EMBL/GenBank/DDBJ whole genome shotgun (WGS) entry which is preliminary data.</text>
</comment>
<dbReference type="InterPro" id="IPR028345">
    <property type="entry name" value="Antibiotic_NAT-like"/>
</dbReference>
<protein>
    <recommendedName>
        <fullName evidence="1">UPF0340 protein VLK81_02850</fullName>
    </recommendedName>
</protein>
<proteinExistence type="inferred from homology"/>
<accession>A0AAW9MSW5</accession>
<name>A0AAW9MSW5_9FIRM</name>
<dbReference type="Pfam" id="PF04260">
    <property type="entry name" value="DUF436"/>
    <property type="match status" value="1"/>
</dbReference>
<dbReference type="HAMAP" id="MF_00800">
    <property type="entry name" value="UPF0340"/>
    <property type="match status" value="1"/>
</dbReference>
<dbReference type="Proteomes" id="UP001357733">
    <property type="component" value="Unassembled WGS sequence"/>
</dbReference>
<dbReference type="EMBL" id="JAYKOT010000003">
    <property type="protein sequence ID" value="MEB3428973.1"/>
    <property type="molecule type" value="Genomic_DNA"/>
</dbReference>
<dbReference type="AlphaFoldDB" id="A0AAW9MSW5"/>
<reference evidence="2 3" key="1">
    <citation type="submission" date="2024-01" db="EMBL/GenBank/DDBJ databases">
        <title>Complete genome sequence of Citroniella saccharovorans strain M6.X9, isolated from human fecal sample.</title>
        <authorList>
            <person name="Cheng G."/>
            <person name="Westerholm M."/>
            <person name="Schnurer A."/>
        </authorList>
    </citation>
    <scope>NUCLEOTIDE SEQUENCE [LARGE SCALE GENOMIC DNA]</scope>
    <source>
        <strain evidence="2 3">DSM 29873</strain>
    </source>
</reference>
<keyword evidence="3" id="KW-1185">Reference proteome</keyword>
<organism evidence="2 3">
    <name type="scientific">Citroniella saccharovorans</name>
    <dbReference type="NCBI Taxonomy" id="2053367"/>
    <lineage>
        <taxon>Bacteria</taxon>
        <taxon>Bacillati</taxon>
        <taxon>Bacillota</taxon>
        <taxon>Tissierellia</taxon>
        <taxon>Tissierellales</taxon>
        <taxon>Peptoniphilaceae</taxon>
        <taxon>Citroniella</taxon>
    </lineage>
</organism>